<dbReference type="GO" id="GO:0004190">
    <property type="term" value="F:aspartic-type endopeptidase activity"/>
    <property type="evidence" value="ECO:0007669"/>
    <property type="project" value="InterPro"/>
</dbReference>
<dbReference type="GO" id="GO:0006508">
    <property type="term" value="P:proteolysis"/>
    <property type="evidence" value="ECO:0007669"/>
    <property type="project" value="InterPro"/>
</dbReference>
<sequence length="240" mass="27220">MSKSIDIDNIRNNWPITLLDRSKIGEDVKKPLFNFYKRHYYGVISMELHRRSLTYDTGSPNFFVPSITCENVIPTVDNIACCINFPSDCILDGSNPTYYYGTLTYVNVTKKGYWQFIMDQIMMKYTILCGCEAIVHTGFPGISGPASEIAVINEQIEAFYRGEETIKNSIRKSIVIDNQQGDLVEAITKAPLFHYYDRQYYGIISVGTSPQKFNVLFNTGAANLFVPSIICDKDNIVCCM</sequence>
<evidence type="ECO:0000313" key="3">
    <source>
        <dbReference type="EMBL" id="KYQ47792.1"/>
    </source>
</evidence>
<dbReference type="InterPro" id="IPR001461">
    <property type="entry name" value="Aspartic_peptidase_A1"/>
</dbReference>
<evidence type="ECO:0000259" key="2">
    <source>
        <dbReference type="PROSITE" id="PS51767"/>
    </source>
</evidence>
<dbReference type="InterPro" id="IPR033121">
    <property type="entry name" value="PEPTIDASE_A1"/>
</dbReference>
<dbReference type="STRING" id="64791.A0A151WIW9"/>
<reference evidence="3 4" key="1">
    <citation type="submission" date="2015-09" db="EMBL/GenBank/DDBJ databases">
        <title>Trachymyrmex zeteki WGS genome.</title>
        <authorList>
            <person name="Nygaard S."/>
            <person name="Hu H."/>
            <person name="Boomsma J."/>
            <person name="Zhang G."/>
        </authorList>
    </citation>
    <scope>NUCLEOTIDE SEQUENCE [LARGE SCALE GENOMIC DNA]</scope>
    <source>
        <strain evidence="3">Tzet28-1</strain>
        <tissue evidence="3">Whole body</tissue>
    </source>
</reference>
<dbReference type="Pfam" id="PF00026">
    <property type="entry name" value="Asp"/>
    <property type="match status" value="2"/>
</dbReference>
<keyword evidence="4" id="KW-1185">Reference proteome</keyword>
<dbReference type="EMBL" id="KQ983060">
    <property type="protein sequence ID" value="KYQ47792.1"/>
    <property type="molecule type" value="Genomic_DNA"/>
</dbReference>
<dbReference type="PANTHER" id="PTHR47966:SF51">
    <property type="entry name" value="BETA-SITE APP-CLEAVING ENZYME, ISOFORM A-RELATED"/>
    <property type="match status" value="1"/>
</dbReference>
<evidence type="ECO:0000313" key="4">
    <source>
        <dbReference type="Proteomes" id="UP000075809"/>
    </source>
</evidence>
<proteinExistence type="inferred from homology"/>
<dbReference type="SUPFAM" id="SSF50630">
    <property type="entry name" value="Acid proteases"/>
    <property type="match status" value="2"/>
</dbReference>
<dbReference type="AlphaFoldDB" id="A0A151WIW9"/>
<organism evidence="3 4">
    <name type="scientific">Mycetomoellerius zeteki</name>
    <dbReference type="NCBI Taxonomy" id="64791"/>
    <lineage>
        <taxon>Eukaryota</taxon>
        <taxon>Metazoa</taxon>
        <taxon>Ecdysozoa</taxon>
        <taxon>Arthropoda</taxon>
        <taxon>Hexapoda</taxon>
        <taxon>Insecta</taxon>
        <taxon>Pterygota</taxon>
        <taxon>Neoptera</taxon>
        <taxon>Endopterygota</taxon>
        <taxon>Hymenoptera</taxon>
        <taxon>Apocrita</taxon>
        <taxon>Aculeata</taxon>
        <taxon>Formicoidea</taxon>
        <taxon>Formicidae</taxon>
        <taxon>Myrmicinae</taxon>
        <taxon>Mycetomoellerius</taxon>
    </lineage>
</organism>
<comment type="similarity">
    <text evidence="1">Belongs to the peptidase A1 family.</text>
</comment>
<evidence type="ECO:0000256" key="1">
    <source>
        <dbReference type="ARBA" id="ARBA00007447"/>
    </source>
</evidence>
<accession>A0A151WIW9</accession>
<dbReference type="InterPro" id="IPR021109">
    <property type="entry name" value="Peptidase_aspartic_dom_sf"/>
</dbReference>
<protein>
    <submittedName>
        <fullName evidence="3">Cathepsin D</fullName>
    </submittedName>
</protein>
<gene>
    <name evidence="3" type="ORF">ALC60_13173</name>
</gene>
<dbReference type="PANTHER" id="PTHR47966">
    <property type="entry name" value="BETA-SITE APP-CLEAVING ENZYME, ISOFORM A-RELATED"/>
    <property type="match status" value="1"/>
</dbReference>
<feature type="domain" description="Peptidase A1" evidence="2">
    <location>
        <begin position="200"/>
        <end position="240"/>
    </location>
</feature>
<name>A0A151WIW9_9HYME</name>
<dbReference type="PROSITE" id="PS51767">
    <property type="entry name" value="PEPTIDASE_A1"/>
    <property type="match status" value="1"/>
</dbReference>
<dbReference type="Gene3D" id="2.40.70.10">
    <property type="entry name" value="Acid Proteases"/>
    <property type="match status" value="3"/>
</dbReference>
<dbReference type="Proteomes" id="UP000075809">
    <property type="component" value="Unassembled WGS sequence"/>
</dbReference>